<name>A0ABX3IRF3_9PSED</name>
<reference evidence="2 3" key="1">
    <citation type="submission" date="2017-01" db="EMBL/GenBank/DDBJ databases">
        <title>Pseudomonas psychrotolerans genome sequencing and assembly.</title>
        <authorList>
            <person name="Vyas B."/>
            <person name="Mayilraj S."/>
        </authorList>
    </citation>
    <scope>NUCLEOTIDE SEQUENCE [LARGE SCALE GENOMIC DNA]</scope>
    <source>
        <strain evidence="2 3">SDS18</strain>
    </source>
</reference>
<dbReference type="InterPro" id="IPR036511">
    <property type="entry name" value="TGT-like_sf"/>
</dbReference>
<protein>
    <recommendedName>
        <fullName evidence="1">tRNA-guanine(15) transglycosylase-like domain-containing protein</fullName>
    </recommendedName>
</protein>
<evidence type="ECO:0000259" key="1">
    <source>
        <dbReference type="Pfam" id="PF01702"/>
    </source>
</evidence>
<dbReference type="InterPro" id="IPR002616">
    <property type="entry name" value="tRNA_ribo_trans-like"/>
</dbReference>
<dbReference type="EMBL" id="MTLN01000007">
    <property type="protein sequence ID" value="ONN70927.1"/>
    <property type="molecule type" value="Genomic_DNA"/>
</dbReference>
<sequence length="436" mass="49087">MKFLYADTQDYVDPGYDFLNDRNAPGRKRYWDDQYAHEMMSPAPYDGLLVSMSAVRPAAGVSKSKVRYSTAEQQRFLREGARKFLRLNEQNFKDAMVMGDCGAFAYVEHPTPAYAPAEVVDFYADGGFTHGCSPDHIIFNCDSSNPPAEDQDDDTIYRYNITLANAKEFLRLTNEAGRPFEPLGAVQGWSPKSMAAAAKSLEDMGYRYLAIGGLVPLKVEQIHEVLKVLRASIKAETNIHLLGFAKAEQIHEFTNYGITSFDSTSPLIRAFKDAKSNYYLENTTNKLDYYTAIRIPQAIENPKLMQGIKRGVLSAEALQEKEAIALKTLRDYDKGLADYAATISALTNYLRLTLSGSFASTEEFEKEVAKSIRLITPTLIDKPWKKCQCSICQSAGVETIIFRASNRNKRRGFHNLGVYHRHLQRTLEKARNDLSI</sequence>
<dbReference type="RefSeq" id="WP_077172202.1">
    <property type="nucleotide sequence ID" value="NZ_MTLN01000007.1"/>
</dbReference>
<comment type="caution">
    <text evidence="2">The sequence shown here is derived from an EMBL/GenBank/DDBJ whole genome shotgun (WGS) entry which is preliminary data.</text>
</comment>
<dbReference type="InterPro" id="IPR053537">
    <property type="entry name" value="DNA-guanine_TGase"/>
</dbReference>
<dbReference type="Pfam" id="PF01702">
    <property type="entry name" value="TGT"/>
    <property type="match status" value="1"/>
</dbReference>
<dbReference type="Gene3D" id="3.20.20.105">
    <property type="entry name" value="Queuine tRNA-ribosyltransferase-like"/>
    <property type="match status" value="1"/>
</dbReference>
<organism evidence="2 3">
    <name type="scientific">Pseudomonas oryzihabitans</name>
    <dbReference type="NCBI Taxonomy" id="47885"/>
    <lineage>
        <taxon>Bacteria</taxon>
        <taxon>Pseudomonadati</taxon>
        <taxon>Pseudomonadota</taxon>
        <taxon>Gammaproteobacteria</taxon>
        <taxon>Pseudomonadales</taxon>
        <taxon>Pseudomonadaceae</taxon>
        <taxon>Pseudomonas</taxon>
    </lineage>
</organism>
<evidence type="ECO:0000313" key="2">
    <source>
        <dbReference type="EMBL" id="ONN70927.1"/>
    </source>
</evidence>
<evidence type="ECO:0000313" key="3">
    <source>
        <dbReference type="Proteomes" id="UP000189310"/>
    </source>
</evidence>
<proteinExistence type="predicted"/>
<dbReference type="SUPFAM" id="SSF51713">
    <property type="entry name" value="tRNA-guanine transglycosylase"/>
    <property type="match status" value="1"/>
</dbReference>
<dbReference type="Proteomes" id="UP000189310">
    <property type="component" value="Unassembled WGS sequence"/>
</dbReference>
<accession>A0ABX3IRF3</accession>
<keyword evidence="3" id="KW-1185">Reference proteome</keyword>
<dbReference type="NCBIfam" id="NF041059">
    <property type="entry name" value="DpdA"/>
    <property type="match status" value="1"/>
</dbReference>
<feature type="domain" description="tRNA-guanine(15) transglycosylase-like" evidence="1">
    <location>
        <begin position="137"/>
        <end position="270"/>
    </location>
</feature>
<gene>
    <name evidence="2" type="ORF">BVL52_13145</name>
</gene>